<name>A0ABW2QG95_9MICO</name>
<proteinExistence type="predicted"/>
<protein>
    <submittedName>
        <fullName evidence="2">Uncharacterized protein</fullName>
    </submittedName>
</protein>
<comment type="caution">
    <text evidence="2">The sequence shown here is derived from an EMBL/GenBank/DDBJ whole genome shotgun (WGS) entry which is preliminary data.</text>
</comment>
<gene>
    <name evidence="2" type="ORF">ACFQQL_14130</name>
</gene>
<evidence type="ECO:0000256" key="1">
    <source>
        <dbReference type="SAM" id="Phobius"/>
    </source>
</evidence>
<feature type="transmembrane region" description="Helical" evidence="1">
    <location>
        <begin position="53"/>
        <end position="74"/>
    </location>
</feature>
<accession>A0ABW2QG95</accession>
<feature type="transmembrane region" description="Helical" evidence="1">
    <location>
        <begin position="86"/>
        <end position="106"/>
    </location>
</feature>
<sequence length="218" mass="21970">MNARAQGDGPGLLRGGVRPWAAVLVGAVAGLAWAAALRAYMAELAGSTSEVGWAGTFLAILLPGALTGGVLGWAHARGRRPAPPRWPVLAPLPFAVAPLFLPGALADLFSSALGLGALAVALYGIAGGYALSGRGSRLGRALCAVPTAAVAIGIGITPPLVGGPDLTLTEPRGAWVAVLGVTLMVLAAVACSIPWRSAGPVQVPSRRSELRHLSRSRS</sequence>
<dbReference type="EMBL" id="JBHTCQ010000003">
    <property type="protein sequence ID" value="MFC7406253.1"/>
    <property type="molecule type" value="Genomic_DNA"/>
</dbReference>
<dbReference type="Proteomes" id="UP001596455">
    <property type="component" value="Unassembled WGS sequence"/>
</dbReference>
<feature type="transmembrane region" description="Helical" evidence="1">
    <location>
        <begin position="112"/>
        <end position="131"/>
    </location>
</feature>
<feature type="transmembrane region" description="Helical" evidence="1">
    <location>
        <begin position="20"/>
        <end position="41"/>
    </location>
</feature>
<evidence type="ECO:0000313" key="2">
    <source>
        <dbReference type="EMBL" id="MFC7406253.1"/>
    </source>
</evidence>
<feature type="transmembrane region" description="Helical" evidence="1">
    <location>
        <begin position="173"/>
        <end position="195"/>
    </location>
</feature>
<feature type="transmembrane region" description="Helical" evidence="1">
    <location>
        <begin position="138"/>
        <end position="161"/>
    </location>
</feature>
<keyword evidence="3" id="KW-1185">Reference proteome</keyword>
<organism evidence="2 3">
    <name type="scientific">Georgenia alba</name>
    <dbReference type="NCBI Taxonomy" id="2233858"/>
    <lineage>
        <taxon>Bacteria</taxon>
        <taxon>Bacillati</taxon>
        <taxon>Actinomycetota</taxon>
        <taxon>Actinomycetes</taxon>
        <taxon>Micrococcales</taxon>
        <taxon>Bogoriellaceae</taxon>
        <taxon>Georgenia</taxon>
    </lineage>
</organism>
<evidence type="ECO:0000313" key="3">
    <source>
        <dbReference type="Proteomes" id="UP001596455"/>
    </source>
</evidence>
<keyword evidence="1" id="KW-0812">Transmembrane</keyword>
<dbReference type="RefSeq" id="WP_382395491.1">
    <property type="nucleotide sequence ID" value="NZ_JBHTCQ010000003.1"/>
</dbReference>
<keyword evidence="1" id="KW-0472">Membrane</keyword>
<reference evidence="3" key="1">
    <citation type="journal article" date="2019" name="Int. J. Syst. Evol. Microbiol.">
        <title>The Global Catalogue of Microorganisms (GCM) 10K type strain sequencing project: providing services to taxonomists for standard genome sequencing and annotation.</title>
        <authorList>
            <consortium name="The Broad Institute Genomics Platform"/>
            <consortium name="The Broad Institute Genome Sequencing Center for Infectious Disease"/>
            <person name="Wu L."/>
            <person name="Ma J."/>
        </authorList>
    </citation>
    <scope>NUCLEOTIDE SEQUENCE [LARGE SCALE GENOMIC DNA]</scope>
    <source>
        <strain evidence="3">JCM 1490</strain>
    </source>
</reference>
<keyword evidence="1" id="KW-1133">Transmembrane helix</keyword>